<dbReference type="SUPFAM" id="SSF52540">
    <property type="entry name" value="P-loop containing nucleoside triphosphate hydrolases"/>
    <property type="match status" value="1"/>
</dbReference>
<dbReference type="CDD" id="cd02042">
    <property type="entry name" value="ParAB_family"/>
    <property type="match status" value="1"/>
</dbReference>
<sequence>MGGSVIAVASLKGGSGKTTLACCLAVHWHLKGRTTLLVDADPQRSAMRLAERPKALGGVALFERANADVWNAVRRRSGGQDVTVIDTPGFDSEITVAALAAADLVLIPVKASPLDVDRMMDTVKTLMHGVPGWTPTFRCVLTQTTRGSVIARHVREELTDGGFPLLDGEMFNRVAYAEAGLFGATPSMVMPGNPADREIAAIAEEIEPLLDRASRAMSA</sequence>
<evidence type="ECO:0000313" key="3">
    <source>
        <dbReference type="Proteomes" id="UP000476332"/>
    </source>
</evidence>
<dbReference type="AlphaFoldDB" id="A0A6L9MC21"/>
<accession>A0A6L9MC21</accession>
<evidence type="ECO:0000259" key="1">
    <source>
        <dbReference type="Pfam" id="PF01656"/>
    </source>
</evidence>
<dbReference type="Proteomes" id="UP000476332">
    <property type="component" value="Unassembled WGS sequence"/>
</dbReference>
<dbReference type="Pfam" id="PF01656">
    <property type="entry name" value="CbiA"/>
    <property type="match status" value="1"/>
</dbReference>
<comment type="caution">
    <text evidence="2">The sequence shown here is derived from an EMBL/GenBank/DDBJ whole genome shotgun (WGS) entry which is preliminary data.</text>
</comment>
<proteinExistence type="predicted"/>
<name>A0A6L9MC21_9HYPH</name>
<dbReference type="InterPro" id="IPR027417">
    <property type="entry name" value="P-loop_NTPase"/>
</dbReference>
<dbReference type="PANTHER" id="PTHR13696:SF96">
    <property type="entry name" value="COBQ_COBB_MIND_PARA NUCLEOTIDE BINDING DOMAIN-CONTAINING PROTEIN"/>
    <property type="match status" value="1"/>
</dbReference>
<feature type="domain" description="CobQ/CobB/MinD/ParA nucleotide binding" evidence="1">
    <location>
        <begin position="6"/>
        <end position="183"/>
    </location>
</feature>
<protein>
    <submittedName>
        <fullName evidence="2">AAA family ATPase</fullName>
    </submittedName>
</protein>
<dbReference type="PIRSF" id="PIRSF009320">
    <property type="entry name" value="Nuc_binding_HP_1000"/>
    <property type="match status" value="1"/>
</dbReference>
<dbReference type="Gene3D" id="3.40.50.300">
    <property type="entry name" value="P-loop containing nucleotide triphosphate hydrolases"/>
    <property type="match status" value="1"/>
</dbReference>
<gene>
    <name evidence="2" type="ORF">GTW51_01475</name>
</gene>
<organism evidence="2 3">
    <name type="scientific">Aurantimonas aggregata</name>
    <dbReference type="NCBI Taxonomy" id="2047720"/>
    <lineage>
        <taxon>Bacteria</taxon>
        <taxon>Pseudomonadati</taxon>
        <taxon>Pseudomonadota</taxon>
        <taxon>Alphaproteobacteria</taxon>
        <taxon>Hyphomicrobiales</taxon>
        <taxon>Aurantimonadaceae</taxon>
        <taxon>Aurantimonas</taxon>
    </lineage>
</organism>
<reference evidence="2 3" key="1">
    <citation type="submission" date="2020-01" db="EMBL/GenBank/DDBJ databases">
        <title>Genomes of bacteria type strains.</title>
        <authorList>
            <person name="Chen J."/>
            <person name="Zhu S."/>
            <person name="Chen J."/>
        </authorList>
    </citation>
    <scope>NUCLEOTIDE SEQUENCE [LARGE SCALE GENOMIC DNA]</scope>
    <source>
        <strain evidence="2 3">KCTC 52919</strain>
    </source>
</reference>
<keyword evidence="3" id="KW-1185">Reference proteome</keyword>
<dbReference type="RefSeq" id="WP_163042101.1">
    <property type="nucleotide sequence ID" value="NZ_JAAAMJ010000001.1"/>
</dbReference>
<dbReference type="EMBL" id="JAAAMJ010000001">
    <property type="protein sequence ID" value="NDV85365.1"/>
    <property type="molecule type" value="Genomic_DNA"/>
</dbReference>
<dbReference type="PANTHER" id="PTHR13696">
    <property type="entry name" value="P-LOOP CONTAINING NUCLEOSIDE TRIPHOSPHATE HYDROLASE"/>
    <property type="match status" value="1"/>
</dbReference>
<dbReference type="InterPro" id="IPR002586">
    <property type="entry name" value="CobQ/CobB/MinD/ParA_Nub-bd_dom"/>
</dbReference>
<evidence type="ECO:0000313" key="2">
    <source>
        <dbReference type="EMBL" id="NDV85365.1"/>
    </source>
</evidence>
<dbReference type="InterPro" id="IPR050678">
    <property type="entry name" value="DNA_Partitioning_ATPase"/>
</dbReference>